<dbReference type="AlphaFoldDB" id="A0A7W7ZYS4"/>
<dbReference type="Pfam" id="PF13581">
    <property type="entry name" value="HATPase_c_2"/>
    <property type="match status" value="1"/>
</dbReference>
<feature type="domain" description="Histidine kinase/HSP90-like ATPase" evidence="2">
    <location>
        <begin position="2"/>
        <end position="89"/>
    </location>
</feature>
<reference evidence="3 4" key="1">
    <citation type="submission" date="2020-08" db="EMBL/GenBank/DDBJ databases">
        <title>Genomic Encyclopedia of Type Strains, Phase IV (KMG-IV): sequencing the most valuable type-strain genomes for metagenomic binning, comparative biology and taxonomic classification.</title>
        <authorList>
            <person name="Goeker M."/>
        </authorList>
    </citation>
    <scope>NUCLEOTIDE SEQUENCE [LARGE SCALE GENOMIC DNA]</scope>
    <source>
        <strain evidence="3 4">DSM 45385</strain>
    </source>
</reference>
<dbReference type="RefSeq" id="WP_184959754.1">
    <property type="nucleotide sequence ID" value="NZ_JACHIN010000002.1"/>
</dbReference>
<keyword evidence="4" id="KW-1185">Reference proteome</keyword>
<dbReference type="GO" id="GO:0004674">
    <property type="term" value="F:protein serine/threonine kinase activity"/>
    <property type="evidence" value="ECO:0007669"/>
    <property type="project" value="UniProtKB-KW"/>
</dbReference>
<evidence type="ECO:0000313" key="3">
    <source>
        <dbReference type="EMBL" id="MBB5076307.1"/>
    </source>
</evidence>
<evidence type="ECO:0000259" key="2">
    <source>
        <dbReference type="Pfam" id="PF13581"/>
    </source>
</evidence>
<evidence type="ECO:0000313" key="4">
    <source>
        <dbReference type="Proteomes" id="UP000568380"/>
    </source>
</evidence>
<dbReference type="SUPFAM" id="SSF55874">
    <property type="entry name" value="ATPase domain of HSP90 chaperone/DNA topoisomerase II/histidine kinase"/>
    <property type="match status" value="1"/>
</dbReference>
<dbReference type="PANTHER" id="PTHR35526">
    <property type="entry name" value="ANTI-SIGMA-F FACTOR RSBW-RELATED"/>
    <property type="match status" value="1"/>
</dbReference>
<protein>
    <submittedName>
        <fullName evidence="3">Two-component sensor histidine kinase</fullName>
    </submittedName>
</protein>
<accession>A0A7W7ZYS4</accession>
<proteinExistence type="predicted"/>
<evidence type="ECO:0000256" key="1">
    <source>
        <dbReference type="ARBA" id="ARBA00022527"/>
    </source>
</evidence>
<dbReference type="EMBL" id="JACHIN010000002">
    <property type="protein sequence ID" value="MBB5076307.1"/>
    <property type="molecule type" value="Genomic_DNA"/>
</dbReference>
<comment type="caution">
    <text evidence="3">The sequence shown here is derived from an EMBL/GenBank/DDBJ whole genome shotgun (WGS) entry which is preliminary data.</text>
</comment>
<organism evidence="3 4">
    <name type="scientific">Nonomuraea endophytica</name>
    <dbReference type="NCBI Taxonomy" id="714136"/>
    <lineage>
        <taxon>Bacteria</taxon>
        <taxon>Bacillati</taxon>
        <taxon>Actinomycetota</taxon>
        <taxon>Actinomycetes</taxon>
        <taxon>Streptosporangiales</taxon>
        <taxon>Streptosporangiaceae</taxon>
        <taxon>Nonomuraea</taxon>
    </lineage>
</organism>
<keyword evidence="1" id="KW-0723">Serine/threonine-protein kinase</keyword>
<keyword evidence="3" id="KW-0418">Kinase</keyword>
<dbReference type="PANTHER" id="PTHR35526:SF3">
    <property type="entry name" value="ANTI-SIGMA-F FACTOR RSBW"/>
    <property type="match status" value="1"/>
</dbReference>
<dbReference type="InterPro" id="IPR003594">
    <property type="entry name" value="HATPase_dom"/>
</dbReference>
<dbReference type="InterPro" id="IPR050267">
    <property type="entry name" value="Anti-sigma-factor_SerPK"/>
</dbReference>
<sequence>MLAASELVTNSVRYADTSRTCGNDEGDGDGEGGQCSITLKLCQGADYLRLGVTDPGSSCSKPSAIPLQAPSLSAERGRGLAIVQALSRNRWGSFRLPSTGGRVVWCHLNLDPTPAQIEELFLAPV</sequence>
<dbReference type="Proteomes" id="UP000568380">
    <property type="component" value="Unassembled WGS sequence"/>
</dbReference>
<dbReference type="CDD" id="cd16936">
    <property type="entry name" value="HATPase_RsbW-like"/>
    <property type="match status" value="1"/>
</dbReference>
<dbReference type="Gene3D" id="3.30.565.10">
    <property type="entry name" value="Histidine kinase-like ATPase, C-terminal domain"/>
    <property type="match status" value="1"/>
</dbReference>
<dbReference type="InterPro" id="IPR036890">
    <property type="entry name" value="HATPase_C_sf"/>
</dbReference>
<name>A0A7W7ZYS4_9ACTN</name>
<gene>
    <name evidence="3" type="ORF">HNR40_001771</name>
</gene>
<keyword evidence="3" id="KW-0808">Transferase</keyword>